<feature type="region of interest" description="Disordered" evidence="1">
    <location>
        <begin position="304"/>
        <end position="404"/>
    </location>
</feature>
<dbReference type="Proteomes" id="UP000542342">
    <property type="component" value="Unassembled WGS sequence"/>
</dbReference>
<evidence type="ECO:0000313" key="2">
    <source>
        <dbReference type="EMBL" id="MBA2227785.1"/>
    </source>
</evidence>
<keyword evidence="3" id="KW-1185">Reference proteome</keyword>
<dbReference type="EMBL" id="JACEFB010000019">
    <property type="protein sequence ID" value="MBA2227785.1"/>
    <property type="molecule type" value="Genomic_DNA"/>
</dbReference>
<feature type="compositionally biased region" description="Pro residues" evidence="1">
    <location>
        <begin position="176"/>
        <end position="195"/>
    </location>
</feature>
<name>A0A7V8VH45_9BACT</name>
<evidence type="ECO:0000256" key="1">
    <source>
        <dbReference type="SAM" id="MobiDB-lite"/>
    </source>
</evidence>
<dbReference type="AlphaFoldDB" id="A0A7V8VH45"/>
<feature type="compositionally biased region" description="Polar residues" evidence="1">
    <location>
        <begin position="351"/>
        <end position="367"/>
    </location>
</feature>
<gene>
    <name evidence="2" type="ORF">H0921_16620</name>
</gene>
<dbReference type="NCBIfam" id="TIGR03000">
    <property type="entry name" value="plancto_dom_1"/>
    <property type="match status" value="2"/>
</dbReference>
<dbReference type="RefSeq" id="WP_194539650.1">
    <property type="nucleotide sequence ID" value="NZ_JACEFB010000019.1"/>
</dbReference>
<accession>A0A7V8VH45</accession>
<reference evidence="2 3" key="1">
    <citation type="submission" date="2020-07" db="EMBL/GenBank/DDBJ databases">
        <title>Thermogemmata thermophila gen. nov., sp. nov., a novel moderate thermophilic planctomycete from a Kamchatka hot spring.</title>
        <authorList>
            <person name="Elcheninov A.G."/>
            <person name="Podosokorskaya O.A."/>
            <person name="Kovaleva O.L."/>
            <person name="Novikov A."/>
            <person name="Bonch-Osmolovskaya E.A."/>
            <person name="Toshchakov S.V."/>
            <person name="Kublanov I.V."/>
        </authorList>
    </citation>
    <scope>NUCLEOTIDE SEQUENCE [LARGE SCALE GENOMIC DNA]</scope>
    <source>
        <strain evidence="2 3">2918</strain>
    </source>
</reference>
<protein>
    <submittedName>
        <fullName evidence="2">TIGR03000 domain-containing protein</fullName>
    </submittedName>
</protein>
<dbReference type="InterPro" id="IPR017460">
    <property type="entry name" value="CHP03000_planctomycetes"/>
</dbReference>
<proteinExistence type="predicted"/>
<feature type="region of interest" description="Disordered" evidence="1">
    <location>
        <begin position="164"/>
        <end position="206"/>
    </location>
</feature>
<comment type="caution">
    <text evidence="2">The sequence shown here is derived from an EMBL/GenBank/DDBJ whole genome shotgun (WGS) entry which is preliminary data.</text>
</comment>
<feature type="compositionally biased region" description="Polar residues" evidence="1">
    <location>
        <begin position="374"/>
        <end position="389"/>
    </location>
</feature>
<organism evidence="2 3">
    <name type="scientific">Thermogemmata fonticola</name>
    <dbReference type="NCBI Taxonomy" id="2755323"/>
    <lineage>
        <taxon>Bacteria</taxon>
        <taxon>Pseudomonadati</taxon>
        <taxon>Planctomycetota</taxon>
        <taxon>Planctomycetia</taxon>
        <taxon>Gemmatales</taxon>
        <taxon>Gemmataceae</taxon>
        <taxon>Thermogemmata</taxon>
    </lineage>
</organism>
<feature type="compositionally biased region" description="Low complexity" evidence="1">
    <location>
        <begin position="328"/>
        <end position="341"/>
    </location>
</feature>
<evidence type="ECO:0000313" key="3">
    <source>
        <dbReference type="Proteomes" id="UP000542342"/>
    </source>
</evidence>
<sequence length="490" mass="51373">MYSLVLMSAWATLPEAPGFHGFFRDLWARWSTAGCQGMSAAPRYGCEGGCRGRVFAGGCSGAAYSVGCYGTSYPAGCNGCQGEGLLARLRRIFDRSGCQGASYSAACYGCYGSFSYGCWGSAYPTGGYGSAALACYGSPSLQYTPTFNGGTSCQGGLIPLAPPPQFDTPGGAAPLPSVPPPTIPYAPPEAAPPPGSARGGPAISPSAGFPAVPTAMASAGQRGTVVVRLPADARLFAENRQLRQTGAERTFITPPLPPEREYTYRFRVEYERQGETVSISRLVKVRPGETVQVTFTDLTARNASEGEVRSLEHLAGSPPAPDKPRSPTPTRSEGTTATSTSGEKEPPAHSQPATSPHSDPSSQQQRSGPEPGKTASQPSGAPASSTTAHFGQPAAFSQPATSLSRNSTTASATLIVKLPAGATLFVNDQPLPSSPQTVRRFRTPPLPVGQEYAYLLRVEYVRNGQRESLTQKVPFRPGEQIELDLTHSGP</sequence>